<accession>A0A6A3F6D2</accession>
<feature type="coiled-coil region" evidence="1">
    <location>
        <begin position="316"/>
        <end position="350"/>
    </location>
</feature>
<feature type="region of interest" description="Disordered" evidence="2">
    <location>
        <begin position="103"/>
        <end position="127"/>
    </location>
</feature>
<reference evidence="3 4" key="1">
    <citation type="submission" date="2018-08" db="EMBL/GenBank/DDBJ databases">
        <title>Genomic investigation of the strawberry pathogen Phytophthora fragariae indicates pathogenicity is determined by transcriptional variation in three key races.</title>
        <authorList>
            <person name="Adams T.M."/>
            <person name="Armitage A.D."/>
            <person name="Sobczyk M.K."/>
            <person name="Bates H.J."/>
            <person name="Dunwell J.M."/>
            <person name="Nellist C.F."/>
            <person name="Harrison R.J."/>
        </authorList>
    </citation>
    <scope>NUCLEOTIDE SEQUENCE [LARGE SCALE GENOMIC DNA]</scope>
    <source>
        <strain evidence="3 4">NOV-9</strain>
    </source>
</reference>
<feature type="compositionally biased region" description="Acidic residues" evidence="2">
    <location>
        <begin position="422"/>
        <end position="436"/>
    </location>
</feature>
<feature type="compositionally biased region" description="Polar residues" evidence="2">
    <location>
        <begin position="70"/>
        <end position="86"/>
    </location>
</feature>
<feature type="compositionally biased region" description="Basic and acidic residues" evidence="2">
    <location>
        <begin position="444"/>
        <end position="462"/>
    </location>
</feature>
<feature type="compositionally biased region" description="Polar residues" evidence="2">
    <location>
        <begin position="689"/>
        <end position="698"/>
    </location>
</feature>
<feature type="region of interest" description="Disordered" evidence="2">
    <location>
        <begin position="410"/>
        <end position="497"/>
    </location>
</feature>
<dbReference type="Proteomes" id="UP000429523">
    <property type="component" value="Unassembled WGS sequence"/>
</dbReference>
<evidence type="ECO:0000313" key="3">
    <source>
        <dbReference type="EMBL" id="KAE8940879.1"/>
    </source>
</evidence>
<evidence type="ECO:0000256" key="1">
    <source>
        <dbReference type="SAM" id="Coils"/>
    </source>
</evidence>
<feature type="compositionally biased region" description="Polar residues" evidence="2">
    <location>
        <begin position="1"/>
        <end position="15"/>
    </location>
</feature>
<sequence>MSTPLSAGASNSGQHATPRALDIDDGGGSHAGSTPPGADVPSGAQSPTPVDTPQDSPPPNQGTGDDESSGVGQDSASRPVSPQPVISRTRVLDFDAVVGHVRAGGLPSHDRSSPGMQNTPPTRFTLPPPRNLVVESFIVGIPVHATAYRNGAYIREGYGGVEALMLFDGLSEPDMQDLCVLIGNPAEVREMVLRPYRDQPAPILDSLETTLGSLLARREFASLVTHFSPFQLAQRTFYTVSLLHRVLARDRQREHVLQGMDENSIARRLLRLQGEHDRLKEDFVFLYGYHEQETRSIRDEASHTQGVLEADFARLARENLEEAATLRERNDDLESQLRYAQSQISALEQRVRDKRFDADGLLVFLNAGSNEVRGNWPRFRKRLGQFQRGAAAPPFWKTWITVEAADKSFRMIPPYPGPAPPDSDENDDDAEQEEKSEDNPPSPDPKRDTPRGKKPRGKEPRKSQSGSKRQASSQHNVDIEVQCRPTVNPESDVGPRSASEALPFTIRDACALLPEFIAWEDLRPDVQWAMRTDLGYDEAVEVMLAAATQHALFHRDSLCDMLATMMYRHKLDDTLWAKYVPTAYYVMAEVILESWLERGVVPPEWPELHNLTEDLPSVSDSSSSEEGDDPEDLDFAGPSPKEEEVDPPQASPDNAETSPPDSDALVLRSKRKVPVQRVYSSSDSSGSSVEATTKTLVYTPSPERPRHSRAGTKSGKKSGGLRARARSSLDRIRSFLARNSYDELSPTEMAMIEVPDPNILSWRRRGILTQYTPRKGDHEYQTPGFPDYSPQKTEIRYLAQRWTPFEGAYIAFRAKKPWKTMFRSRVKELYFHRRADLDAKVWEMLDEYLEYVRDHAEAFWEVLHWFTIKYKPGRNEEDDDLDKYSVSTKLYRERAARHESVGRSMEARIRKYTSKGVPASLFEEPGVWKYSVKICHLYLADESTLNAAGKPFSLEEQITLAEQAEPSRTQWTKYCTDAERIAHVVPKELQQKLLPPDERKKNPVSLTL</sequence>
<dbReference type="AlphaFoldDB" id="A0A6A3F6D2"/>
<feature type="region of interest" description="Disordered" evidence="2">
    <location>
        <begin position="611"/>
        <end position="724"/>
    </location>
</feature>
<feature type="region of interest" description="Disordered" evidence="2">
    <location>
        <begin position="1"/>
        <end position="87"/>
    </location>
</feature>
<comment type="caution">
    <text evidence="3">The sequence shown here is derived from an EMBL/GenBank/DDBJ whole genome shotgun (WGS) entry which is preliminary data.</text>
</comment>
<proteinExistence type="predicted"/>
<feature type="compositionally biased region" description="Polar residues" evidence="2">
    <location>
        <begin position="651"/>
        <end position="660"/>
    </location>
</feature>
<name>A0A6A3F6D2_9STRA</name>
<protein>
    <submittedName>
        <fullName evidence="3">Uncharacterized protein</fullName>
    </submittedName>
</protein>
<evidence type="ECO:0000313" key="4">
    <source>
        <dbReference type="Proteomes" id="UP000429523"/>
    </source>
</evidence>
<keyword evidence="1" id="KW-0175">Coiled coil</keyword>
<dbReference type="EMBL" id="QXGF01000397">
    <property type="protein sequence ID" value="KAE8940879.1"/>
    <property type="molecule type" value="Genomic_DNA"/>
</dbReference>
<organism evidence="3 4">
    <name type="scientific">Phytophthora fragariae</name>
    <dbReference type="NCBI Taxonomy" id="53985"/>
    <lineage>
        <taxon>Eukaryota</taxon>
        <taxon>Sar</taxon>
        <taxon>Stramenopiles</taxon>
        <taxon>Oomycota</taxon>
        <taxon>Peronosporomycetes</taxon>
        <taxon>Peronosporales</taxon>
        <taxon>Peronosporaceae</taxon>
        <taxon>Phytophthora</taxon>
    </lineage>
</organism>
<feature type="compositionally biased region" description="Acidic residues" evidence="2">
    <location>
        <begin position="623"/>
        <end position="634"/>
    </location>
</feature>
<feature type="compositionally biased region" description="Polar residues" evidence="2">
    <location>
        <begin position="463"/>
        <end position="476"/>
    </location>
</feature>
<feature type="compositionally biased region" description="Low complexity" evidence="2">
    <location>
        <begin position="613"/>
        <end position="622"/>
    </location>
</feature>
<gene>
    <name evidence="3" type="ORF">PF009_g9329</name>
</gene>
<feature type="compositionally biased region" description="Basic residues" evidence="2">
    <location>
        <begin position="706"/>
        <end position="716"/>
    </location>
</feature>
<feature type="compositionally biased region" description="Polar residues" evidence="2">
    <location>
        <begin position="43"/>
        <end position="54"/>
    </location>
</feature>
<evidence type="ECO:0000256" key="2">
    <source>
        <dbReference type="SAM" id="MobiDB-lite"/>
    </source>
</evidence>